<dbReference type="EMBL" id="VZOJ01000100">
    <property type="protein sequence ID" value="KAB0634128.1"/>
    <property type="molecule type" value="Genomic_DNA"/>
</dbReference>
<sequence length="204" mass="23221">MLFISKQGHVDADHIQVKIFSEIERSPMTKVNGIVVHQTDSPTAESTFNSYRQKGANGAHFLIDKDGTIYQTASLLKRTNHVGKLKSRCIITHECPAAELRIASGMEHKYTKLSIHEHKKTWPNRYPSNNDSIGIELVGMSHDKDVPGTERKVKVYEDVTEKQNSSLQWLIKELTETLYISSQEIYRHPQLSYKTPTEAATAKW</sequence>
<evidence type="ECO:0000313" key="6">
    <source>
        <dbReference type="EMBL" id="KAB0634128.1"/>
    </source>
</evidence>
<dbReference type="AlphaFoldDB" id="A0A6H9STS7"/>
<dbReference type="GO" id="GO:0009254">
    <property type="term" value="P:peptidoglycan turnover"/>
    <property type="evidence" value="ECO:0007669"/>
    <property type="project" value="TreeGrafter"/>
</dbReference>
<dbReference type="InterPro" id="IPR051206">
    <property type="entry name" value="NAMLAA_amidase_2"/>
</dbReference>
<dbReference type="CDD" id="cd06583">
    <property type="entry name" value="PGRP"/>
    <property type="match status" value="1"/>
</dbReference>
<dbReference type="EMBL" id="CABVPL010000045">
    <property type="protein sequence ID" value="VWC02048.1"/>
    <property type="molecule type" value="Genomic_DNA"/>
</dbReference>
<dbReference type="Proteomes" id="UP000430232">
    <property type="component" value="Unassembled WGS sequence"/>
</dbReference>
<name>A0A6H9STS7_9BURK</name>
<organism evidence="6 8">
    <name type="scientific">Burkholderia latens</name>
    <dbReference type="NCBI Taxonomy" id="488446"/>
    <lineage>
        <taxon>Bacteria</taxon>
        <taxon>Pseudomonadati</taxon>
        <taxon>Pseudomonadota</taxon>
        <taxon>Betaproteobacteria</taxon>
        <taxon>Burkholderiales</taxon>
        <taxon>Burkholderiaceae</taxon>
        <taxon>Burkholderia</taxon>
        <taxon>Burkholderia cepacia complex</taxon>
    </lineage>
</organism>
<dbReference type="Pfam" id="PF01510">
    <property type="entry name" value="Amidase_2"/>
    <property type="match status" value="1"/>
</dbReference>
<dbReference type="SUPFAM" id="SSF55846">
    <property type="entry name" value="N-acetylmuramoyl-L-alanine amidase-like"/>
    <property type="match status" value="1"/>
</dbReference>
<dbReference type="InterPro" id="IPR002502">
    <property type="entry name" value="Amidase_domain"/>
</dbReference>
<dbReference type="GO" id="GO:0009253">
    <property type="term" value="P:peptidoglycan catabolic process"/>
    <property type="evidence" value="ECO:0007669"/>
    <property type="project" value="InterPro"/>
</dbReference>
<evidence type="ECO:0000256" key="2">
    <source>
        <dbReference type="ARBA" id="ARBA00011901"/>
    </source>
</evidence>
<evidence type="ECO:0000259" key="5">
    <source>
        <dbReference type="SMART" id="SM00644"/>
    </source>
</evidence>
<evidence type="ECO:0000313" key="8">
    <source>
        <dbReference type="Proteomes" id="UP000430232"/>
    </source>
</evidence>
<dbReference type="PANTHER" id="PTHR30417:SF1">
    <property type="entry name" value="N-ACETYLMURAMOYL-L-ALANINE AMIDASE AMID"/>
    <property type="match status" value="1"/>
</dbReference>
<dbReference type="GO" id="GO:0071555">
    <property type="term" value="P:cell wall organization"/>
    <property type="evidence" value="ECO:0007669"/>
    <property type="project" value="UniProtKB-KW"/>
</dbReference>
<dbReference type="GO" id="GO:0008745">
    <property type="term" value="F:N-acetylmuramoyl-L-alanine amidase activity"/>
    <property type="evidence" value="ECO:0007669"/>
    <property type="project" value="UniProtKB-EC"/>
</dbReference>
<dbReference type="RefSeq" id="WP_151067208.1">
    <property type="nucleotide sequence ID" value="NZ_CABVPL010000045.1"/>
</dbReference>
<keyword evidence="8" id="KW-1185">Reference proteome</keyword>
<dbReference type="Gene3D" id="3.40.80.10">
    <property type="entry name" value="Peptidoglycan recognition protein-like"/>
    <property type="match status" value="1"/>
</dbReference>
<reference evidence="6 8" key="1">
    <citation type="submission" date="2019-09" db="EMBL/GenBank/DDBJ databases">
        <title>Draft genome sequences of 48 bacterial type strains from the CCUG.</title>
        <authorList>
            <person name="Tunovic T."/>
            <person name="Pineiro-Iglesias B."/>
            <person name="Unosson C."/>
            <person name="Inganas E."/>
            <person name="Ohlen M."/>
            <person name="Cardew S."/>
            <person name="Jensie-Markopoulos S."/>
            <person name="Salva-Serra F."/>
            <person name="Jaen-Luchoro D."/>
            <person name="Karlsson R."/>
            <person name="Svensson-Stadler L."/>
            <person name="Chun J."/>
            <person name="Moore E."/>
        </authorList>
    </citation>
    <scope>NUCLEOTIDE SEQUENCE [LARGE SCALE GENOMIC DNA]</scope>
    <source>
        <strain evidence="6 8">CCUG 54555</strain>
    </source>
</reference>
<proteinExistence type="predicted"/>
<dbReference type="GeneID" id="99792153"/>
<accession>A0A6H9STS7</accession>
<dbReference type="InterPro" id="IPR036505">
    <property type="entry name" value="Amidase/PGRP_sf"/>
</dbReference>
<reference evidence="7 9" key="2">
    <citation type="submission" date="2019-09" db="EMBL/GenBank/DDBJ databases">
        <authorList>
            <person name="Depoorter E."/>
        </authorList>
    </citation>
    <scope>NUCLEOTIDE SEQUENCE [LARGE SCALE GENOMIC DNA]</scope>
    <source>
        <strain evidence="7">LMG 24064</strain>
    </source>
</reference>
<dbReference type="Proteomes" id="UP000494222">
    <property type="component" value="Unassembled WGS sequence"/>
</dbReference>
<evidence type="ECO:0000313" key="9">
    <source>
        <dbReference type="Proteomes" id="UP000494222"/>
    </source>
</evidence>
<evidence type="ECO:0000256" key="3">
    <source>
        <dbReference type="ARBA" id="ARBA00022801"/>
    </source>
</evidence>
<feature type="domain" description="N-acetylmuramoyl-L-alanine amidase" evidence="5">
    <location>
        <begin position="20"/>
        <end position="197"/>
    </location>
</feature>
<keyword evidence="3" id="KW-0378">Hydrolase</keyword>
<evidence type="ECO:0000313" key="7">
    <source>
        <dbReference type="EMBL" id="VWC02048.1"/>
    </source>
</evidence>
<dbReference type="OrthoDB" id="8844265at2"/>
<evidence type="ECO:0000256" key="4">
    <source>
        <dbReference type="ARBA" id="ARBA00023316"/>
    </source>
</evidence>
<comment type="catalytic activity">
    <reaction evidence="1">
        <text>Hydrolyzes the link between N-acetylmuramoyl residues and L-amino acid residues in certain cell-wall glycopeptides.</text>
        <dbReference type="EC" id="3.5.1.28"/>
    </reaction>
</comment>
<dbReference type="PANTHER" id="PTHR30417">
    <property type="entry name" value="N-ACETYLMURAMOYL-L-ALANINE AMIDASE AMID"/>
    <property type="match status" value="1"/>
</dbReference>
<evidence type="ECO:0000256" key="1">
    <source>
        <dbReference type="ARBA" id="ARBA00001561"/>
    </source>
</evidence>
<dbReference type="SMART" id="SM00644">
    <property type="entry name" value="Ami_2"/>
    <property type="match status" value="1"/>
</dbReference>
<gene>
    <name evidence="7" type="ORF">BLA24064_04869</name>
    <name evidence="6" type="ORF">F7R21_26580</name>
</gene>
<dbReference type="EC" id="3.5.1.28" evidence="2"/>
<keyword evidence="4" id="KW-0961">Cell wall biogenesis/degradation</keyword>
<protein>
    <recommendedName>
        <fullName evidence="2">N-acetylmuramoyl-L-alanine amidase</fullName>
        <ecNumber evidence="2">3.5.1.28</ecNumber>
    </recommendedName>
</protein>